<accession>A0A116LCY4</accession>
<dbReference type="AlphaFoldDB" id="A0A116LCY4"/>
<evidence type="ECO:0000313" key="2">
    <source>
        <dbReference type="Proteomes" id="UP000594569"/>
    </source>
</evidence>
<gene>
    <name evidence="1" type="ORF">I5V48_06415</name>
</gene>
<protein>
    <submittedName>
        <fullName evidence="1">Uncharacterized protein</fullName>
    </submittedName>
</protein>
<evidence type="ECO:0000313" key="1">
    <source>
        <dbReference type="EMBL" id="QPO25642.1"/>
    </source>
</evidence>
<sequence>MSEYTEQKLLTVALGVIQQNQGISTSDLIDEVIYVLEADGVDLTNNPSRNDSKISQKIRNLKSHGTLEAAGAIYNNGTWTI</sequence>
<dbReference type="RefSeq" id="WP_043024858.1">
    <property type="nucleotide sequence ID" value="NZ_CEDT01000037.1"/>
</dbReference>
<proteinExistence type="predicted"/>
<reference evidence="1 2" key="1">
    <citation type="submission" date="2020-12" db="EMBL/GenBank/DDBJ databases">
        <title>Nonconservative transfer and diversity of a new family of integrative and conjugative elements associated with antibiotic resistance in zoonotic pathogen Streptococcus suis.</title>
        <authorList>
            <person name="Huang J."/>
        </authorList>
    </citation>
    <scope>NUCLEOTIDE SEQUENCE [LARGE SCALE GENOMIC DNA]</scope>
    <source>
        <strain evidence="1 2">YZDH1</strain>
    </source>
</reference>
<dbReference type="EMBL" id="CP065430">
    <property type="protein sequence ID" value="QPO25642.1"/>
    <property type="molecule type" value="Genomic_DNA"/>
</dbReference>
<organism evidence="1 2">
    <name type="scientific">Streptococcus suis</name>
    <dbReference type="NCBI Taxonomy" id="1307"/>
    <lineage>
        <taxon>Bacteria</taxon>
        <taxon>Bacillati</taxon>
        <taxon>Bacillota</taxon>
        <taxon>Bacilli</taxon>
        <taxon>Lactobacillales</taxon>
        <taxon>Streptococcaceae</taxon>
        <taxon>Streptococcus</taxon>
    </lineage>
</organism>
<name>A0A116LCY4_STRSU</name>
<dbReference type="Proteomes" id="UP000594569">
    <property type="component" value="Chromosome"/>
</dbReference>